<comment type="subcellular location">
    <subcellularLocation>
        <location evidence="1">Membrane</location>
        <topology evidence="1">Multi-pass membrane protein</topology>
    </subcellularLocation>
</comment>
<dbReference type="EMBL" id="CABMJJ010000009">
    <property type="protein sequence ID" value="VVC03814.1"/>
    <property type="molecule type" value="Genomic_DNA"/>
</dbReference>
<proteinExistence type="predicted"/>
<organism evidence="7 8">
    <name type="scientific">Candidatus Bilamarchaeum dharawalense</name>
    <dbReference type="NCBI Taxonomy" id="2885759"/>
    <lineage>
        <taxon>Archaea</taxon>
        <taxon>Candidatus Micrarchaeota</taxon>
        <taxon>Candidatus Micrarchaeia</taxon>
        <taxon>Candidatus Anstonellales</taxon>
        <taxon>Candidatus Bilamarchaeaceae</taxon>
        <taxon>Candidatus Bilamarchaeum</taxon>
    </lineage>
</organism>
<reference evidence="7 8" key="1">
    <citation type="submission" date="2019-08" db="EMBL/GenBank/DDBJ databases">
        <authorList>
            <person name="Vazquez-Campos X."/>
        </authorList>
    </citation>
    <scope>NUCLEOTIDE SEQUENCE [LARGE SCALE GENOMIC DNA]</scope>
    <source>
        <strain evidence="7">LFW-283_2</strain>
    </source>
</reference>
<keyword evidence="3 5" id="KW-1133">Transmembrane helix</keyword>
<dbReference type="Pfam" id="PF01699">
    <property type="entry name" value="Na_Ca_ex"/>
    <property type="match status" value="2"/>
</dbReference>
<name>A0A5E4LP91_9ARCH</name>
<feature type="transmembrane region" description="Helical" evidence="5">
    <location>
        <begin position="36"/>
        <end position="55"/>
    </location>
</feature>
<dbReference type="InterPro" id="IPR044880">
    <property type="entry name" value="NCX_ion-bd_dom_sf"/>
</dbReference>
<feature type="transmembrane region" description="Helical" evidence="5">
    <location>
        <begin position="266"/>
        <end position="289"/>
    </location>
</feature>
<comment type="caution">
    <text evidence="7">The sequence shown here is derived from an EMBL/GenBank/DDBJ whole genome shotgun (WGS) entry which is preliminary data.</text>
</comment>
<gene>
    <name evidence="7" type="ORF">LFW2832_00555</name>
</gene>
<feature type="transmembrane region" description="Helical" evidence="5">
    <location>
        <begin position="134"/>
        <end position="153"/>
    </location>
</feature>
<evidence type="ECO:0000256" key="1">
    <source>
        <dbReference type="ARBA" id="ARBA00004141"/>
    </source>
</evidence>
<dbReference type="InterPro" id="IPR004837">
    <property type="entry name" value="NaCa_Exmemb"/>
</dbReference>
<dbReference type="InterPro" id="IPR004481">
    <property type="entry name" value="K/Na/Ca-exchanger"/>
</dbReference>
<feature type="transmembrane region" description="Helical" evidence="5">
    <location>
        <begin position="236"/>
        <end position="260"/>
    </location>
</feature>
<evidence type="ECO:0000256" key="2">
    <source>
        <dbReference type="ARBA" id="ARBA00022692"/>
    </source>
</evidence>
<evidence type="ECO:0000313" key="7">
    <source>
        <dbReference type="EMBL" id="VVC03814.1"/>
    </source>
</evidence>
<dbReference type="PANTHER" id="PTHR10846">
    <property type="entry name" value="SODIUM/POTASSIUM/CALCIUM EXCHANGER"/>
    <property type="match status" value="1"/>
</dbReference>
<dbReference type="GO" id="GO:0005262">
    <property type="term" value="F:calcium channel activity"/>
    <property type="evidence" value="ECO:0007669"/>
    <property type="project" value="TreeGrafter"/>
</dbReference>
<feature type="transmembrane region" description="Helical" evidence="5">
    <location>
        <begin position="6"/>
        <end position="27"/>
    </location>
</feature>
<feature type="domain" description="Sodium/calcium exchanger membrane region" evidence="6">
    <location>
        <begin position="174"/>
        <end position="315"/>
    </location>
</feature>
<evidence type="ECO:0000256" key="5">
    <source>
        <dbReference type="SAM" id="Phobius"/>
    </source>
</evidence>
<protein>
    <submittedName>
        <fullName evidence="7">Putative membrane protein</fullName>
    </submittedName>
</protein>
<evidence type="ECO:0000259" key="6">
    <source>
        <dbReference type="Pfam" id="PF01699"/>
    </source>
</evidence>
<evidence type="ECO:0000256" key="3">
    <source>
        <dbReference type="ARBA" id="ARBA00022989"/>
    </source>
</evidence>
<sequence length="324" mass="34346">MVDVVLIEAITLLVSLAILSKSSSLVVDNATKLSKFFGISQVAIGFILLSVATSLPELSVSVLSSNAGEGAIAAGNVFGSNIADILLVLGVGAFLYGIRIGKNELKDIAIILVLTTIISAYIIFNSSITNQALGFLEGVILILLFVLYIAYILRKKTVDGDGYKLITKKEAMYSFLIFSAAILLVLVSSSFVVDSAVKIAKLLNIAESFIGATIIAIGTSLPELSVDLQAIRKKQYGMALGDAIGSTMTNITLVLGTAAIINPITIILPIFIAALLFAIIANIVLLYVAAVNKKLQKLGGALFLLLYLVFIVVIFYLQIGELNI</sequence>
<dbReference type="PANTHER" id="PTHR10846:SF8">
    <property type="entry name" value="INNER MEMBRANE PROTEIN YRBG"/>
    <property type="match status" value="1"/>
</dbReference>
<dbReference type="Gene3D" id="1.20.1420.30">
    <property type="entry name" value="NCX, central ion-binding region"/>
    <property type="match status" value="1"/>
</dbReference>
<dbReference type="AlphaFoldDB" id="A0A5E4LP91"/>
<feature type="transmembrane region" description="Helical" evidence="5">
    <location>
        <begin position="301"/>
        <end position="319"/>
    </location>
</feature>
<feature type="transmembrane region" description="Helical" evidence="5">
    <location>
        <begin position="173"/>
        <end position="193"/>
    </location>
</feature>
<dbReference type="GO" id="GO:0005886">
    <property type="term" value="C:plasma membrane"/>
    <property type="evidence" value="ECO:0007669"/>
    <property type="project" value="TreeGrafter"/>
</dbReference>
<evidence type="ECO:0000313" key="8">
    <source>
        <dbReference type="Proteomes" id="UP000789941"/>
    </source>
</evidence>
<feature type="transmembrane region" description="Helical" evidence="5">
    <location>
        <begin position="75"/>
        <end position="96"/>
    </location>
</feature>
<accession>A0A5E4LP91</accession>
<dbReference type="GO" id="GO:0008273">
    <property type="term" value="F:calcium, potassium:sodium antiporter activity"/>
    <property type="evidence" value="ECO:0007669"/>
    <property type="project" value="TreeGrafter"/>
</dbReference>
<keyword evidence="4 5" id="KW-0472">Membrane</keyword>
<evidence type="ECO:0000256" key="4">
    <source>
        <dbReference type="ARBA" id="ARBA00023136"/>
    </source>
</evidence>
<feature type="domain" description="Sodium/calcium exchanger membrane region" evidence="6">
    <location>
        <begin position="9"/>
        <end position="153"/>
    </location>
</feature>
<dbReference type="Proteomes" id="UP000789941">
    <property type="component" value="Unassembled WGS sequence"/>
</dbReference>
<dbReference type="GO" id="GO:0006874">
    <property type="term" value="P:intracellular calcium ion homeostasis"/>
    <property type="evidence" value="ECO:0007669"/>
    <property type="project" value="TreeGrafter"/>
</dbReference>
<keyword evidence="2 5" id="KW-0812">Transmembrane</keyword>
<feature type="transmembrane region" description="Helical" evidence="5">
    <location>
        <begin position="108"/>
        <end position="128"/>
    </location>
</feature>